<evidence type="ECO:0000256" key="2">
    <source>
        <dbReference type="ARBA" id="ARBA00007935"/>
    </source>
</evidence>
<feature type="transmembrane region" description="Helical" evidence="8">
    <location>
        <begin position="68"/>
        <end position="89"/>
    </location>
</feature>
<evidence type="ECO:0000313" key="10">
    <source>
        <dbReference type="Proteomes" id="UP001235840"/>
    </source>
</evidence>
<name>A0ABT9VTZ3_9BACI</name>
<evidence type="ECO:0000256" key="7">
    <source>
        <dbReference type="ARBA" id="ARBA00023136"/>
    </source>
</evidence>
<feature type="transmembrane region" description="Helical" evidence="8">
    <location>
        <begin position="158"/>
        <end position="179"/>
    </location>
</feature>
<feature type="transmembrane region" description="Helical" evidence="8">
    <location>
        <begin position="6"/>
        <end position="25"/>
    </location>
</feature>
<protein>
    <submittedName>
        <fullName evidence="9">Iron complex transport system permease protein</fullName>
    </submittedName>
</protein>
<dbReference type="Proteomes" id="UP001235840">
    <property type="component" value="Unassembled WGS sequence"/>
</dbReference>
<feature type="transmembrane region" description="Helical" evidence="8">
    <location>
        <begin position="316"/>
        <end position="335"/>
    </location>
</feature>
<feature type="transmembrane region" description="Helical" evidence="8">
    <location>
        <begin position="288"/>
        <end position="310"/>
    </location>
</feature>
<dbReference type="PANTHER" id="PTHR30472">
    <property type="entry name" value="FERRIC ENTEROBACTIN TRANSPORT SYSTEM PERMEASE PROTEIN"/>
    <property type="match status" value="1"/>
</dbReference>
<gene>
    <name evidence="9" type="ORF">J2S11_000357</name>
</gene>
<proteinExistence type="inferred from homology"/>
<evidence type="ECO:0000256" key="5">
    <source>
        <dbReference type="ARBA" id="ARBA00022692"/>
    </source>
</evidence>
<dbReference type="CDD" id="cd06550">
    <property type="entry name" value="TM_ABC_iron-siderophores_like"/>
    <property type="match status" value="1"/>
</dbReference>
<keyword evidence="6 8" id="KW-1133">Transmembrane helix</keyword>
<evidence type="ECO:0000256" key="1">
    <source>
        <dbReference type="ARBA" id="ARBA00004651"/>
    </source>
</evidence>
<evidence type="ECO:0000256" key="4">
    <source>
        <dbReference type="ARBA" id="ARBA00022475"/>
    </source>
</evidence>
<dbReference type="SUPFAM" id="SSF81345">
    <property type="entry name" value="ABC transporter involved in vitamin B12 uptake, BtuC"/>
    <property type="match status" value="1"/>
</dbReference>
<keyword evidence="3" id="KW-0813">Transport</keyword>
<dbReference type="InterPro" id="IPR000522">
    <property type="entry name" value="ABC_transptr_permease_BtuC"/>
</dbReference>
<keyword evidence="5 8" id="KW-0812">Transmembrane</keyword>
<comment type="subcellular location">
    <subcellularLocation>
        <location evidence="1">Cell membrane</location>
        <topology evidence="1">Multi-pass membrane protein</topology>
    </subcellularLocation>
</comment>
<evidence type="ECO:0000256" key="8">
    <source>
        <dbReference type="SAM" id="Phobius"/>
    </source>
</evidence>
<keyword evidence="4" id="KW-1003">Cell membrane</keyword>
<evidence type="ECO:0000313" key="9">
    <source>
        <dbReference type="EMBL" id="MDQ0164458.1"/>
    </source>
</evidence>
<organism evidence="9 10">
    <name type="scientific">Caldalkalibacillus horti</name>
    <dbReference type="NCBI Taxonomy" id="77523"/>
    <lineage>
        <taxon>Bacteria</taxon>
        <taxon>Bacillati</taxon>
        <taxon>Bacillota</taxon>
        <taxon>Bacilli</taxon>
        <taxon>Bacillales</taxon>
        <taxon>Bacillaceae</taxon>
        <taxon>Caldalkalibacillus</taxon>
    </lineage>
</organism>
<keyword evidence="7 8" id="KW-0472">Membrane</keyword>
<reference evidence="9 10" key="1">
    <citation type="submission" date="2023-07" db="EMBL/GenBank/DDBJ databases">
        <title>Genomic Encyclopedia of Type Strains, Phase IV (KMG-IV): sequencing the most valuable type-strain genomes for metagenomic binning, comparative biology and taxonomic classification.</title>
        <authorList>
            <person name="Goeker M."/>
        </authorList>
    </citation>
    <scope>NUCLEOTIDE SEQUENCE [LARGE SCALE GENOMIC DNA]</scope>
    <source>
        <strain evidence="9 10">DSM 12751</strain>
    </source>
</reference>
<feature type="transmembrane region" description="Helical" evidence="8">
    <location>
        <begin position="129"/>
        <end position="146"/>
    </location>
</feature>
<sequence>MNRIILLYVCCGGLVLVTSLLGLFYSSVTIPMKDIVHILLEKSVGLGLGLEIEKQVAMIIWEIRLPRVILAGIVGASLALAGAAFQGLLRNPLADPYTIGVSSGAALGAVAVIFFQITLVGLQGFTLPLFSIAGGFFTLLLVYSLTRLSGRGMAVQTIILAGIIISSFVGAFISLIIALSGTELRQIIYWIMGSVGMRGWSYVGLVLPFFLLGAIVIIWHYRELNTLALGEEAARHVGVNVNRKKIYILIGASLLTGGAVAVSGMIGFVGLVVPHLVRLVIGPNHKHVLPLSVLVGSSFLILADLLSRTIIAPQELPIGVITALIGAPVFAYLLIRNRSGRRVRM</sequence>
<keyword evidence="10" id="KW-1185">Reference proteome</keyword>
<feature type="transmembrane region" description="Helical" evidence="8">
    <location>
        <begin position="246"/>
        <end position="276"/>
    </location>
</feature>
<feature type="transmembrane region" description="Helical" evidence="8">
    <location>
        <begin position="101"/>
        <end position="122"/>
    </location>
</feature>
<dbReference type="Gene3D" id="1.10.3470.10">
    <property type="entry name" value="ABC transporter involved in vitamin B12 uptake, BtuC"/>
    <property type="match status" value="1"/>
</dbReference>
<feature type="transmembrane region" description="Helical" evidence="8">
    <location>
        <begin position="200"/>
        <end position="221"/>
    </location>
</feature>
<accession>A0ABT9VTZ3</accession>
<comment type="caution">
    <text evidence="9">The sequence shown here is derived from an EMBL/GenBank/DDBJ whole genome shotgun (WGS) entry which is preliminary data.</text>
</comment>
<comment type="similarity">
    <text evidence="2">Belongs to the binding-protein-dependent transport system permease family. FecCD subfamily.</text>
</comment>
<dbReference type="EMBL" id="JAUSTY010000001">
    <property type="protein sequence ID" value="MDQ0164458.1"/>
    <property type="molecule type" value="Genomic_DNA"/>
</dbReference>
<evidence type="ECO:0000256" key="6">
    <source>
        <dbReference type="ARBA" id="ARBA00022989"/>
    </source>
</evidence>
<evidence type="ECO:0000256" key="3">
    <source>
        <dbReference type="ARBA" id="ARBA00022448"/>
    </source>
</evidence>
<dbReference type="InterPro" id="IPR037294">
    <property type="entry name" value="ABC_BtuC-like"/>
</dbReference>
<dbReference type="PANTHER" id="PTHR30472:SF25">
    <property type="entry name" value="ABC TRANSPORTER PERMEASE PROTEIN MJ0876-RELATED"/>
    <property type="match status" value="1"/>
</dbReference>
<dbReference type="Pfam" id="PF01032">
    <property type="entry name" value="FecCD"/>
    <property type="match status" value="1"/>
</dbReference>